<sequence length="139" mass="15725">MTEYINIGQILRAARKAQNLTQEQIAEKLFLSRQTISNWENNKSYPDILSLIQLSDFYKISLDSLVKGDQAMIQHLAKSTDVVASNHKLILAIGLNILLLTIFTIYNAIIVGNIYLILACAIIWLASTGFLFYQIIKHI</sequence>
<keyword evidence="2" id="KW-0472">Membrane</keyword>
<dbReference type="InterPro" id="IPR010982">
    <property type="entry name" value="Lambda_DNA-bd_dom_sf"/>
</dbReference>
<keyword evidence="1" id="KW-0238">DNA-binding</keyword>
<dbReference type="SMART" id="SM00530">
    <property type="entry name" value="HTH_XRE"/>
    <property type="match status" value="1"/>
</dbReference>
<dbReference type="OrthoDB" id="9805856at2"/>
<dbReference type="AlphaFoldDB" id="A0A0E4H3A8"/>
<name>A0A0E4H3A8_9STRE</name>
<dbReference type="CDD" id="cd00093">
    <property type="entry name" value="HTH_XRE"/>
    <property type="match status" value="1"/>
</dbReference>
<keyword evidence="2" id="KW-1133">Transmembrane helix</keyword>
<dbReference type="Gene3D" id="1.10.260.40">
    <property type="entry name" value="lambda repressor-like DNA-binding domains"/>
    <property type="match status" value="1"/>
</dbReference>
<feature type="transmembrane region" description="Helical" evidence="2">
    <location>
        <begin position="115"/>
        <end position="136"/>
    </location>
</feature>
<dbReference type="InterPro" id="IPR001387">
    <property type="entry name" value="Cro/C1-type_HTH"/>
</dbReference>
<evidence type="ECO:0000313" key="5">
    <source>
        <dbReference type="Proteomes" id="UP000198604"/>
    </source>
</evidence>
<feature type="domain" description="HTH cro/C1-type" evidence="3">
    <location>
        <begin position="11"/>
        <end position="65"/>
    </location>
</feature>
<feature type="transmembrane region" description="Helical" evidence="2">
    <location>
        <begin position="89"/>
        <end position="109"/>
    </location>
</feature>
<keyword evidence="2" id="KW-0812">Transmembrane</keyword>
<evidence type="ECO:0000313" key="4">
    <source>
        <dbReference type="EMBL" id="CQR23906.1"/>
    </source>
</evidence>
<organism evidence="4 5">
    <name type="scientific">Streptococcus varani</name>
    <dbReference type="NCBI Taxonomy" id="1608583"/>
    <lineage>
        <taxon>Bacteria</taxon>
        <taxon>Bacillati</taxon>
        <taxon>Bacillota</taxon>
        <taxon>Bacilli</taxon>
        <taxon>Lactobacillales</taxon>
        <taxon>Streptococcaceae</taxon>
        <taxon>Streptococcus</taxon>
    </lineage>
</organism>
<keyword evidence="5" id="KW-1185">Reference proteome</keyword>
<protein>
    <submittedName>
        <fullName evidence="4">Transcriptional regulator</fullName>
    </submittedName>
</protein>
<accession>A0A0E4H3A8</accession>
<dbReference type="Proteomes" id="UP000198604">
    <property type="component" value="Unassembled WGS sequence"/>
</dbReference>
<evidence type="ECO:0000256" key="2">
    <source>
        <dbReference type="SAM" id="Phobius"/>
    </source>
</evidence>
<evidence type="ECO:0000259" key="3">
    <source>
        <dbReference type="PROSITE" id="PS50943"/>
    </source>
</evidence>
<evidence type="ECO:0000256" key="1">
    <source>
        <dbReference type="ARBA" id="ARBA00023125"/>
    </source>
</evidence>
<proteinExistence type="predicted"/>
<dbReference type="GO" id="GO:0003677">
    <property type="term" value="F:DNA binding"/>
    <property type="evidence" value="ECO:0007669"/>
    <property type="project" value="UniProtKB-KW"/>
</dbReference>
<dbReference type="STRING" id="1608583.BN1356_00272"/>
<dbReference type="SUPFAM" id="SSF47413">
    <property type="entry name" value="lambda repressor-like DNA-binding domains"/>
    <property type="match status" value="1"/>
</dbReference>
<dbReference type="EMBL" id="CTEN01000001">
    <property type="protein sequence ID" value="CQR23906.1"/>
    <property type="molecule type" value="Genomic_DNA"/>
</dbReference>
<dbReference type="PANTHER" id="PTHR46558">
    <property type="entry name" value="TRACRIPTIONAL REGULATORY PROTEIN-RELATED-RELATED"/>
    <property type="match status" value="1"/>
</dbReference>
<dbReference type="Pfam" id="PF01381">
    <property type="entry name" value="HTH_3"/>
    <property type="match status" value="1"/>
</dbReference>
<dbReference type="PANTHER" id="PTHR46558:SF4">
    <property type="entry name" value="DNA-BIDING PHAGE PROTEIN"/>
    <property type="match status" value="1"/>
</dbReference>
<gene>
    <name evidence="4" type="ORF">BN1356_00272</name>
</gene>
<reference evidence="5" key="1">
    <citation type="submission" date="2015-03" db="EMBL/GenBank/DDBJ databases">
        <authorList>
            <person name="Urmite Genomes"/>
        </authorList>
    </citation>
    <scope>NUCLEOTIDE SEQUENCE [LARGE SCALE GENOMIC DNA]</scope>
    <source>
        <strain evidence="5">FF10</strain>
    </source>
</reference>
<dbReference type="PROSITE" id="PS50943">
    <property type="entry name" value="HTH_CROC1"/>
    <property type="match status" value="1"/>
</dbReference>